<dbReference type="PROSITE" id="PS51257">
    <property type="entry name" value="PROKAR_LIPOPROTEIN"/>
    <property type="match status" value="1"/>
</dbReference>
<evidence type="ECO:0000313" key="4">
    <source>
        <dbReference type="Proteomes" id="UP000283255"/>
    </source>
</evidence>
<evidence type="ECO:0000313" key="3">
    <source>
        <dbReference type="EMBL" id="RJG40233.1"/>
    </source>
</evidence>
<dbReference type="Proteomes" id="UP000283255">
    <property type="component" value="Unassembled WGS sequence"/>
</dbReference>
<dbReference type="Gene3D" id="1.10.530.10">
    <property type="match status" value="1"/>
</dbReference>
<dbReference type="PROSITE" id="PS00922">
    <property type="entry name" value="TRANSGLYCOSYLASE"/>
    <property type="match status" value="1"/>
</dbReference>
<dbReference type="RefSeq" id="WP_119911886.1">
    <property type="nucleotide sequence ID" value="NZ_QZCH01000026.1"/>
</dbReference>
<dbReference type="InterPro" id="IPR018392">
    <property type="entry name" value="LysM"/>
</dbReference>
<evidence type="ECO:0000256" key="1">
    <source>
        <dbReference type="ARBA" id="ARBA00007734"/>
    </source>
</evidence>
<comment type="caution">
    <text evidence="3">The sequence shown here is derived from an EMBL/GenBank/DDBJ whole genome shotgun (WGS) entry which is preliminary data.</text>
</comment>
<dbReference type="InterPro" id="IPR023346">
    <property type="entry name" value="Lysozyme-like_dom_sf"/>
</dbReference>
<dbReference type="GO" id="GO:0000270">
    <property type="term" value="P:peptidoglycan metabolic process"/>
    <property type="evidence" value="ECO:0007669"/>
    <property type="project" value="InterPro"/>
</dbReference>
<gene>
    <name evidence="3" type="ORF">D1Z90_16395</name>
</gene>
<dbReference type="PROSITE" id="PS51782">
    <property type="entry name" value="LYSM"/>
    <property type="match status" value="3"/>
</dbReference>
<accession>A0A418YB73</accession>
<dbReference type="CDD" id="cd00118">
    <property type="entry name" value="LysM"/>
    <property type="match status" value="3"/>
</dbReference>
<keyword evidence="4" id="KW-1185">Reference proteome</keyword>
<sequence>MKLKYLLPLAVVLTGCQTTHTSVEQEEAVNTVSSHDNSAGMVPETVKPIVKLAPKAHLDLWDEIEAGFHIPVPDNDRITKHRNWYLKHPEHMRRVAARAEPFMYLVVQEIKKRDMPLELALLPVVESAFDPFAYSHGGAAGMWQIISSTGKRFGLEQDWWYDGRRDVIRSTNAALDYLEYLHKMMDGDWLHAIAAYNSGEGRVLRAIKKNRIAGKPADFWNLELPKETKAYVPKLLALTDLLSRSEEYNINVPPIANTPVLAKVETGAQIDLAYAAELAEMDLQALHLINPAFNRWATSPNGPHELLVPVEKAENFALALAKIPYAKRVQWQRYKIQPGDSLGGIAQKFDTQVKVLKSANNLSSNNIRAGKYLLIPSANPSQSSYQISAQPKLAKKQQVKGKVKHKYKVKSGDTLWQIARQYKVNYKDLARWNGISTKTTLKLGQELIIWQPKATAANTSTSKQVNPLTQKRITYTVRNGDSLSTIAAKFKLRVADVIEWNKLNSNQYLQPGQKLKLFVDVTDQSA</sequence>
<dbReference type="Pfam" id="PF01476">
    <property type="entry name" value="LysM"/>
    <property type="match status" value="3"/>
</dbReference>
<comment type="similarity">
    <text evidence="1">Belongs to the transglycosylase Slt family.</text>
</comment>
<feature type="domain" description="LysM" evidence="2">
    <location>
        <begin position="332"/>
        <end position="375"/>
    </location>
</feature>
<dbReference type="PANTHER" id="PTHR33734:SF22">
    <property type="entry name" value="MEMBRANE-BOUND LYTIC MUREIN TRANSGLYCOSYLASE D"/>
    <property type="match status" value="1"/>
</dbReference>
<dbReference type="SUPFAM" id="SSF54106">
    <property type="entry name" value="LysM domain"/>
    <property type="match status" value="3"/>
</dbReference>
<dbReference type="InterPro" id="IPR036779">
    <property type="entry name" value="LysM_dom_sf"/>
</dbReference>
<evidence type="ECO:0000259" key="2">
    <source>
        <dbReference type="PROSITE" id="PS51782"/>
    </source>
</evidence>
<dbReference type="PANTHER" id="PTHR33734">
    <property type="entry name" value="LYSM DOMAIN-CONTAINING GPI-ANCHORED PROTEIN 2"/>
    <property type="match status" value="1"/>
</dbReference>
<dbReference type="AlphaFoldDB" id="A0A418YB73"/>
<dbReference type="InterPro" id="IPR000189">
    <property type="entry name" value="Transglyc_AS"/>
</dbReference>
<dbReference type="EMBL" id="QZCH01000026">
    <property type="protein sequence ID" value="RJG40233.1"/>
    <property type="molecule type" value="Genomic_DNA"/>
</dbReference>
<dbReference type="GO" id="GO:0008932">
    <property type="term" value="F:lytic endotransglycosylase activity"/>
    <property type="evidence" value="ECO:0007669"/>
    <property type="project" value="TreeGrafter"/>
</dbReference>
<dbReference type="SUPFAM" id="SSF53955">
    <property type="entry name" value="Lysozyme-like"/>
    <property type="match status" value="1"/>
</dbReference>
<proteinExistence type="inferred from homology"/>
<dbReference type="SMART" id="SM00257">
    <property type="entry name" value="LysM"/>
    <property type="match status" value="3"/>
</dbReference>
<dbReference type="CDD" id="cd16894">
    <property type="entry name" value="MltD-like"/>
    <property type="match status" value="1"/>
</dbReference>
<dbReference type="OrthoDB" id="9815002at2"/>
<name>A0A418YB73_9GAMM</name>
<reference evidence="3 4" key="2">
    <citation type="submission" date="2019-01" db="EMBL/GenBank/DDBJ databases">
        <title>Motilimonas pumilus sp. nov., isolated from the gut of sea cucumber (Apostichopus japonicus).</title>
        <authorList>
            <person name="Wang F.-Q."/>
            <person name="Ren L.-H."/>
            <person name="Lin Y.-W."/>
            <person name="Sun G.-H."/>
            <person name="Du Z.-J."/>
            <person name="Zhao J.-X."/>
            <person name="Liu X.-J."/>
            <person name="Liu L.-J."/>
        </authorList>
    </citation>
    <scope>NUCLEOTIDE SEQUENCE [LARGE SCALE GENOMIC DNA]</scope>
    <source>
        <strain evidence="3 4">PLHSC7-2</strain>
    </source>
</reference>
<feature type="domain" description="LysM" evidence="2">
    <location>
        <begin position="473"/>
        <end position="517"/>
    </location>
</feature>
<dbReference type="Gene3D" id="3.10.350.10">
    <property type="entry name" value="LysM domain"/>
    <property type="match status" value="3"/>
</dbReference>
<dbReference type="InterPro" id="IPR008258">
    <property type="entry name" value="Transglycosylase_SLT_dom_1"/>
</dbReference>
<dbReference type="GO" id="GO:0016020">
    <property type="term" value="C:membrane"/>
    <property type="evidence" value="ECO:0007669"/>
    <property type="project" value="InterPro"/>
</dbReference>
<reference evidence="3 4" key="1">
    <citation type="submission" date="2018-09" db="EMBL/GenBank/DDBJ databases">
        <authorList>
            <person name="Wang F."/>
        </authorList>
    </citation>
    <scope>NUCLEOTIDE SEQUENCE [LARGE SCALE GENOMIC DNA]</scope>
    <source>
        <strain evidence="3 4">PLHSC7-2</strain>
    </source>
</reference>
<dbReference type="FunFam" id="1.10.530.10:FF:000004">
    <property type="entry name" value="Membrane-bound lytic murein transglycosylase D"/>
    <property type="match status" value="1"/>
</dbReference>
<organism evidence="3 4">
    <name type="scientific">Motilimonas pumila</name>
    <dbReference type="NCBI Taxonomy" id="2303987"/>
    <lineage>
        <taxon>Bacteria</taxon>
        <taxon>Pseudomonadati</taxon>
        <taxon>Pseudomonadota</taxon>
        <taxon>Gammaproteobacteria</taxon>
        <taxon>Alteromonadales</taxon>
        <taxon>Alteromonadales genera incertae sedis</taxon>
        <taxon>Motilimonas</taxon>
    </lineage>
</organism>
<dbReference type="Pfam" id="PF01464">
    <property type="entry name" value="SLT"/>
    <property type="match status" value="1"/>
</dbReference>
<protein>
    <submittedName>
        <fullName evidence="3">LysM peptidoglycan-binding domain-containing protein</fullName>
    </submittedName>
</protein>
<feature type="domain" description="LysM" evidence="2">
    <location>
        <begin position="405"/>
        <end position="449"/>
    </location>
</feature>